<dbReference type="InterPro" id="IPR009998">
    <property type="entry name" value="YfaZ"/>
</dbReference>
<dbReference type="EMBL" id="CP041165">
    <property type="protein sequence ID" value="QOP40807.1"/>
    <property type="molecule type" value="Genomic_DNA"/>
</dbReference>
<accession>A0A7M1ATR7</accession>
<organism evidence="2 3">
    <name type="scientific">Sulfurimonas marina</name>
    <dbReference type="NCBI Taxonomy" id="2590551"/>
    <lineage>
        <taxon>Bacteria</taxon>
        <taxon>Pseudomonadati</taxon>
        <taxon>Campylobacterota</taxon>
        <taxon>Epsilonproteobacteria</taxon>
        <taxon>Campylobacterales</taxon>
        <taxon>Sulfurimonadaceae</taxon>
        <taxon>Sulfurimonas</taxon>
    </lineage>
</organism>
<keyword evidence="3" id="KW-1185">Reference proteome</keyword>
<dbReference type="Pfam" id="PF07437">
    <property type="entry name" value="YfaZ"/>
    <property type="match status" value="1"/>
</dbReference>
<evidence type="ECO:0008006" key="4">
    <source>
        <dbReference type="Google" id="ProtNLM"/>
    </source>
</evidence>
<keyword evidence="1" id="KW-0732">Signal</keyword>
<evidence type="ECO:0000313" key="3">
    <source>
        <dbReference type="Proteomes" id="UP000593910"/>
    </source>
</evidence>
<dbReference type="RefSeq" id="WP_193114228.1">
    <property type="nucleotide sequence ID" value="NZ_CP041165.1"/>
</dbReference>
<evidence type="ECO:0000313" key="2">
    <source>
        <dbReference type="EMBL" id="QOP40807.1"/>
    </source>
</evidence>
<dbReference type="Proteomes" id="UP000593910">
    <property type="component" value="Chromosome"/>
</dbReference>
<dbReference type="AlphaFoldDB" id="A0A7M1ATR7"/>
<sequence>MLKQLAILSVCAASAFALHTAEININDKDLEVGAQFDMGQFNDTVEPNTMFVGARFLNADGDHSEVKNANIDPLVEANLLMMKDVGSTGFRLGMGVKAEFTENYTALPLGVEGSYTISSKEFVPMHLNAAVYYAPQVLSLRDADSYLETRISFDLEVIPNGNITLGYRNIETNYENNQDFRYNRSGYLGFKLKF</sequence>
<proteinExistence type="predicted"/>
<dbReference type="KEGG" id="smax:FJR03_03250"/>
<protein>
    <recommendedName>
        <fullName evidence="4">Porin family protein</fullName>
    </recommendedName>
</protein>
<feature type="chain" id="PRO_5032969120" description="Porin family protein" evidence="1">
    <location>
        <begin position="18"/>
        <end position="194"/>
    </location>
</feature>
<name>A0A7M1ATR7_9BACT</name>
<gene>
    <name evidence="2" type="ORF">FJR03_03250</name>
</gene>
<feature type="signal peptide" evidence="1">
    <location>
        <begin position="1"/>
        <end position="17"/>
    </location>
</feature>
<evidence type="ECO:0000256" key="1">
    <source>
        <dbReference type="SAM" id="SignalP"/>
    </source>
</evidence>
<reference evidence="2 3" key="1">
    <citation type="submission" date="2019-06" db="EMBL/GenBank/DDBJ databases">
        <title>Sulfurimonas gotlandica sp. nov., a chemoautotrophic and psychrotolerant epsilonproteobacterium isolated from a pelagic redoxcline, and an emended description of the genus Sulfurimonas.</title>
        <authorList>
            <person name="Wang S."/>
            <person name="Jiang L."/>
            <person name="Shao Z."/>
        </authorList>
    </citation>
    <scope>NUCLEOTIDE SEQUENCE [LARGE SCALE GENOMIC DNA]</scope>
    <source>
        <strain evidence="2 3">B2</strain>
    </source>
</reference>